<keyword evidence="1" id="KW-0732">Signal</keyword>
<evidence type="ECO:0000256" key="1">
    <source>
        <dbReference type="SAM" id="SignalP"/>
    </source>
</evidence>
<sequence>MIMSSLDACVALLCFSLSFFFYQNSHSTSAPSPERKIPRPRGYILENQVTHARLLPADSTNTFTYPTLSLLLSLDAVESHSLDIGRGWIFGYGGIFGRLVGLRSQPYFGDRGSRKTIRTKLEALLRDRGFSEVLEDAWMMTMPSFLGFEGINPLTVYFCYKSGTFWLTVLEIHNTFGETHAHVLQVGEEEDERCAMGYDHQWTFRREFHVSPFNDRSGFYTVTVRAPTHPPTQAVLDSAESFGINPPRPSVRVHLHTPSHSNPSQPGLLKLTALLRPVSSKPLTASSLMLALSHMPFALLLSLPRILAQAWTLHYKKRLDVFLRPEPLPPTSTLNWGAGSDAAAADDVRPGGGVKWQDEGLLERYARGRVESFLRRRVEELDVVISLTPANPAFPTRIFKPSSRPDCSACPHLVISYLSPRLFIFLFVSPSASHALLLGSETEKILFVSSKELFISVFSPPPSSSSKMIISSLQRLRATRIPSTLPLSIPLRHPLDNESTKSKISSFLVLRTIFFLEWLEEWVFHAAHARIVPGKEPWKQWERANALLVEGRAHEKKKLELSNGSVRREE</sequence>
<proteinExistence type="predicted"/>
<comment type="caution">
    <text evidence="2">The sequence shown here is derived from an EMBL/GenBank/DDBJ whole genome shotgun (WGS) entry which is preliminary data.</text>
</comment>
<protein>
    <recommendedName>
        <fullName evidence="4">DUF1365 domain-containing protein</fullName>
    </recommendedName>
</protein>
<accession>A0A369JNH6</accession>
<dbReference type="PANTHER" id="PTHR33973:SF4">
    <property type="entry name" value="OS07G0153300 PROTEIN"/>
    <property type="match status" value="1"/>
</dbReference>
<dbReference type="InterPro" id="IPR010775">
    <property type="entry name" value="DUF1365"/>
</dbReference>
<dbReference type="OrthoDB" id="3340520at2759"/>
<keyword evidence="3" id="KW-1185">Reference proteome</keyword>
<reference evidence="2" key="1">
    <citation type="submission" date="2018-04" db="EMBL/GenBank/DDBJ databases">
        <title>Whole genome sequencing of Hypsizygus marmoreus.</title>
        <authorList>
            <person name="Choi I.-G."/>
            <person name="Min B."/>
            <person name="Kim J.-G."/>
            <person name="Kim S."/>
            <person name="Oh Y.-L."/>
            <person name="Kong W.-S."/>
            <person name="Park H."/>
            <person name="Jeong J."/>
            <person name="Song E.-S."/>
        </authorList>
    </citation>
    <scope>NUCLEOTIDE SEQUENCE [LARGE SCALE GENOMIC DNA]</scope>
    <source>
        <strain evidence="2">51987-8</strain>
    </source>
</reference>
<gene>
    <name evidence="2" type="ORF">Hypma_009308</name>
</gene>
<dbReference type="Proteomes" id="UP000076154">
    <property type="component" value="Unassembled WGS sequence"/>
</dbReference>
<evidence type="ECO:0000313" key="2">
    <source>
        <dbReference type="EMBL" id="RDB23789.1"/>
    </source>
</evidence>
<dbReference type="Pfam" id="PF07103">
    <property type="entry name" value="DUF1365"/>
    <property type="match status" value="1"/>
</dbReference>
<organism evidence="2 3">
    <name type="scientific">Hypsizygus marmoreus</name>
    <name type="common">White beech mushroom</name>
    <name type="synonym">Agaricus marmoreus</name>
    <dbReference type="NCBI Taxonomy" id="39966"/>
    <lineage>
        <taxon>Eukaryota</taxon>
        <taxon>Fungi</taxon>
        <taxon>Dikarya</taxon>
        <taxon>Basidiomycota</taxon>
        <taxon>Agaricomycotina</taxon>
        <taxon>Agaricomycetes</taxon>
        <taxon>Agaricomycetidae</taxon>
        <taxon>Agaricales</taxon>
        <taxon>Tricholomatineae</taxon>
        <taxon>Lyophyllaceae</taxon>
        <taxon>Hypsizygus</taxon>
    </lineage>
</organism>
<dbReference type="InParanoid" id="A0A369JNH6"/>
<dbReference type="EMBL" id="LUEZ02000046">
    <property type="protein sequence ID" value="RDB23789.1"/>
    <property type="molecule type" value="Genomic_DNA"/>
</dbReference>
<name>A0A369JNH6_HYPMA</name>
<evidence type="ECO:0000313" key="3">
    <source>
        <dbReference type="Proteomes" id="UP000076154"/>
    </source>
</evidence>
<evidence type="ECO:0008006" key="4">
    <source>
        <dbReference type="Google" id="ProtNLM"/>
    </source>
</evidence>
<feature type="signal peptide" evidence="1">
    <location>
        <begin position="1"/>
        <end position="27"/>
    </location>
</feature>
<feature type="chain" id="PRO_5016919588" description="DUF1365 domain-containing protein" evidence="1">
    <location>
        <begin position="28"/>
        <end position="570"/>
    </location>
</feature>
<dbReference type="PANTHER" id="PTHR33973">
    <property type="entry name" value="OS07G0153300 PROTEIN"/>
    <property type="match status" value="1"/>
</dbReference>
<dbReference type="AlphaFoldDB" id="A0A369JNH6"/>